<dbReference type="STRING" id="53326.A0A016S7P0"/>
<dbReference type="Gene3D" id="3.40.50.10240">
    <property type="entry name" value="Thiamin pyrophosphokinase, catalytic domain"/>
    <property type="match status" value="1"/>
</dbReference>
<dbReference type="GO" id="GO:0005524">
    <property type="term" value="F:ATP binding"/>
    <property type="evidence" value="ECO:0007669"/>
    <property type="project" value="UniProtKB-KW"/>
</dbReference>
<proteinExistence type="predicted"/>
<dbReference type="GO" id="GO:0004788">
    <property type="term" value="F:thiamine diphosphokinase activity"/>
    <property type="evidence" value="ECO:0007669"/>
    <property type="project" value="InterPro"/>
</dbReference>
<keyword evidence="1" id="KW-0808">Transferase</keyword>
<evidence type="ECO:0000256" key="3">
    <source>
        <dbReference type="ARBA" id="ARBA00022777"/>
    </source>
</evidence>
<dbReference type="PANTHER" id="PTHR13622">
    <property type="entry name" value="THIAMIN PYROPHOSPHOKINASE"/>
    <property type="match status" value="1"/>
</dbReference>
<comment type="caution">
    <text evidence="6">The sequence shown here is derived from an EMBL/GenBank/DDBJ whole genome shotgun (WGS) entry which is preliminary data.</text>
</comment>
<dbReference type="PANTHER" id="PTHR13622:SF8">
    <property type="entry name" value="THIAMIN PYROPHOSPHOKINASE 1"/>
    <property type="match status" value="1"/>
</dbReference>
<dbReference type="EMBL" id="JARK01001611">
    <property type="protein sequence ID" value="EYB86685.1"/>
    <property type="molecule type" value="Genomic_DNA"/>
</dbReference>
<keyword evidence="4" id="KW-0067">ATP-binding</keyword>
<evidence type="ECO:0000259" key="5">
    <source>
        <dbReference type="Pfam" id="PF04263"/>
    </source>
</evidence>
<keyword evidence="2" id="KW-0547">Nucleotide-binding</keyword>
<dbReference type="Proteomes" id="UP000024635">
    <property type="component" value="Unassembled WGS sequence"/>
</dbReference>
<protein>
    <recommendedName>
        <fullName evidence="5">Thiamin pyrophosphokinase catalytic domain-containing protein</fullName>
    </recommendedName>
</protein>
<dbReference type="Pfam" id="PF04263">
    <property type="entry name" value="TPK_catalytic"/>
    <property type="match status" value="1"/>
</dbReference>
<organism evidence="6 7">
    <name type="scientific">Ancylostoma ceylanicum</name>
    <dbReference type="NCBI Taxonomy" id="53326"/>
    <lineage>
        <taxon>Eukaryota</taxon>
        <taxon>Metazoa</taxon>
        <taxon>Ecdysozoa</taxon>
        <taxon>Nematoda</taxon>
        <taxon>Chromadorea</taxon>
        <taxon>Rhabditida</taxon>
        <taxon>Rhabditina</taxon>
        <taxon>Rhabditomorpha</taxon>
        <taxon>Strongyloidea</taxon>
        <taxon>Ancylostomatidae</taxon>
        <taxon>Ancylostomatinae</taxon>
        <taxon>Ancylostoma</taxon>
    </lineage>
</organism>
<reference evidence="7" key="1">
    <citation type="journal article" date="2015" name="Nat. Genet.">
        <title>The genome and transcriptome of the zoonotic hookworm Ancylostoma ceylanicum identify infection-specific gene families.</title>
        <authorList>
            <person name="Schwarz E.M."/>
            <person name="Hu Y."/>
            <person name="Antoshechkin I."/>
            <person name="Miller M.M."/>
            <person name="Sternberg P.W."/>
            <person name="Aroian R.V."/>
        </authorList>
    </citation>
    <scope>NUCLEOTIDE SEQUENCE</scope>
    <source>
        <strain evidence="7">HY135</strain>
    </source>
</reference>
<evidence type="ECO:0000313" key="6">
    <source>
        <dbReference type="EMBL" id="EYB86685.1"/>
    </source>
</evidence>
<gene>
    <name evidence="6" type="primary">Acey_s0275.g1070</name>
    <name evidence="6" type="ORF">Y032_0275g1070</name>
</gene>
<name>A0A016S7P0_9BILA</name>
<evidence type="ECO:0000256" key="4">
    <source>
        <dbReference type="ARBA" id="ARBA00022840"/>
    </source>
</evidence>
<dbReference type="GO" id="GO:0016301">
    <property type="term" value="F:kinase activity"/>
    <property type="evidence" value="ECO:0007669"/>
    <property type="project" value="UniProtKB-KW"/>
</dbReference>
<dbReference type="AlphaFoldDB" id="A0A016S7P0"/>
<dbReference type="OrthoDB" id="25149at2759"/>
<dbReference type="InterPro" id="IPR036759">
    <property type="entry name" value="TPK_catalytic_sf"/>
</dbReference>
<evidence type="ECO:0000313" key="7">
    <source>
        <dbReference type="Proteomes" id="UP000024635"/>
    </source>
</evidence>
<sequence>MVRHLSPLDCLLKPASNVCIWLNGAVEAERPSWARLWNVAQKRYSTDGGANRIVGREPELAPPDVVLGDMDSILSIVAEGLKSRCLLVHAPDQDKTDLTKCLEYIAQDFKKGLQLGFLFHISSFKHVGVGALARKLLALYGRSDSFAVKMCHVPNVGPTTLLENVHENQLFNPKAFLSSISVSLGKVTQALVGFDPSTKRFSPAHCCGRSDVLLVPNVLCSSPRVLTHFWWFAIGERQRAKM</sequence>
<feature type="domain" description="Thiamin pyrophosphokinase catalytic" evidence="5">
    <location>
        <begin position="34"/>
        <end position="109"/>
    </location>
</feature>
<keyword evidence="7" id="KW-1185">Reference proteome</keyword>
<dbReference type="GO" id="GO:0009229">
    <property type="term" value="P:thiamine diphosphate biosynthetic process"/>
    <property type="evidence" value="ECO:0007669"/>
    <property type="project" value="InterPro"/>
</dbReference>
<accession>A0A016S7P0</accession>
<dbReference type="InterPro" id="IPR007371">
    <property type="entry name" value="TPK_catalytic"/>
</dbReference>
<keyword evidence="3" id="KW-0418">Kinase</keyword>
<dbReference type="SUPFAM" id="SSF63999">
    <property type="entry name" value="Thiamin pyrophosphokinase, catalytic domain"/>
    <property type="match status" value="1"/>
</dbReference>
<evidence type="ECO:0000256" key="2">
    <source>
        <dbReference type="ARBA" id="ARBA00022741"/>
    </source>
</evidence>
<evidence type="ECO:0000256" key="1">
    <source>
        <dbReference type="ARBA" id="ARBA00022679"/>
    </source>
</evidence>